<evidence type="ECO:0000256" key="1">
    <source>
        <dbReference type="SAM" id="MobiDB-lite"/>
    </source>
</evidence>
<evidence type="ECO:0000313" key="3">
    <source>
        <dbReference type="Proteomes" id="UP001239215"/>
    </source>
</evidence>
<evidence type="ECO:0008006" key="4">
    <source>
        <dbReference type="Google" id="ProtNLM"/>
    </source>
</evidence>
<reference evidence="2" key="1">
    <citation type="submission" date="2023-07" db="EMBL/GenBank/DDBJ databases">
        <title>Functional and genomic diversity of the sorghum phyllosphere microbiome.</title>
        <authorList>
            <person name="Shade A."/>
        </authorList>
    </citation>
    <scope>NUCLEOTIDE SEQUENCE</scope>
    <source>
        <strain evidence="2">SORGH_AS_1067</strain>
    </source>
</reference>
<feature type="compositionally biased region" description="Basic and acidic residues" evidence="1">
    <location>
        <begin position="19"/>
        <end position="32"/>
    </location>
</feature>
<dbReference type="RefSeq" id="WP_307198500.1">
    <property type="nucleotide sequence ID" value="NZ_JAUTAN010000001.1"/>
</dbReference>
<name>A0AAJ1TW04_9ACTN</name>
<dbReference type="AlphaFoldDB" id="A0AAJ1TW04"/>
<feature type="region of interest" description="Disordered" evidence="1">
    <location>
        <begin position="155"/>
        <end position="256"/>
    </location>
</feature>
<feature type="compositionally biased region" description="Pro residues" evidence="1">
    <location>
        <begin position="166"/>
        <end position="188"/>
    </location>
</feature>
<comment type="caution">
    <text evidence="2">The sequence shown here is derived from an EMBL/GenBank/DDBJ whole genome shotgun (WGS) entry which is preliminary data.</text>
</comment>
<organism evidence="2 3">
    <name type="scientific">Nocardioides zeae</name>
    <dbReference type="NCBI Taxonomy" id="1457234"/>
    <lineage>
        <taxon>Bacteria</taxon>
        <taxon>Bacillati</taxon>
        <taxon>Actinomycetota</taxon>
        <taxon>Actinomycetes</taxon>
        <taxon>Propionibacteriales</taxon>
        <taxon>Nocardioidaceae</taxon>
        <taxon>Nocardioides</taxon>
    </lineage>
</organism>
<accession>A0AAJ1TW04</accession>
<protein>
    <recommendedName>
        <fullName evidence="4">DUF3618 domain-containing protein</fullName>
    </recommendedName>
</protein>
<dbReference type="Proteomes" id="UP001239215">
    <property type="component" value="Unassembled WGS sequence"/>
</dbReference>
<evidence type="ECO:0000313" key="2">
    <source>
        <dbReference type="EMBL" id="MDQ1103055.1"/>
    </source>
</evidence>
<feature type="compositionally biased region" description="Polar residues" evidence="1">
    <location>
        <begin position="34"/>
        <end position="45"/>
    </location>
</feature>
<proteinExistence type="predicted"/>
<sequence>MTDPSTTEKAQAAASAAVDEGRHVTGVAKDEAQNVASEVSAQTRQLVDETRQQVAQQLDDQSRQQRDKLVGTLGALSDDLAQMADRSESSGLAAQAAREVADRARSLQSYLDGRDPSQLLDDARDFARRRPGVFLLGALAAGVVAGRVVRGAKDAPQVGAVGTAPAPTPPPVSPTPTPPPVSPTPVAAPPVGQDHGSDPLAGDTRPQHVADPGQGLPPLPDERPGTVDPGPALDDDGPMGTNAAGYGRSAGLEGPA</sequence>
<gene>
    <name evidence="2" type="ORF">QE405_000339</name>
</gene>
<dbReference type="EMBL" id="JAUTAN010000001">
    <property type="protein sequence ID" value="MDQ1103055.1"/>
    <property type="molecule type" value="Genomic_DNA"/>
</dbReference>
<feature type="region of interest" description="Disordered" evidence="1">
    <location>
        <begin position="1"/>
        <end position="66"/>
    </location>
</feature>